<dbReference type="InterPro" id="IPR001763">
    <property type="entry name" value="Rhodanese-like_dom"/>
</dbReference>
<dbReference type="EMBL" id="CP036261">
    <property type="protein sequence ID" value="QDS89064.1"/>
    <property type="molecule type" value="Genomic_DNA"/>
</dbReference>
<keyword evidence="3" id="KW-1185">Reference proteome</keyword>
<accession>A0A517M2G1</accession>
<reference evidence="2 3" key="1">
    <citation type="submission" date="2019-02" db="EMBL/GenBank/DDBJ databases">
        <title>Deep-cultivation of Planctomycetes and their phenomic and genomic characterization uncovers novel biology.</title>
        <authorList>
            <person name="Wiegand S."/>
            <person name="Jogler M."/>
            <person name="Boedeker C."/>
            <person name="Pinto D."/>
            <person name="Vollmers J."/>
            <person name="Rivas-Marin E."/>
            <person name="Kohn T."/>
            <person name="Peeters S.H."/>
            <person name="Heuer A."/>
            <person name="Rast P."/>
            <person name="Oberbeckmann S."/>
            <person name="Bunk B."/>
            <person name="Jeske O."/>
            <person name="Meyerdierks A."/>
            <person name="Storesund J.E."/>
            <person name="Kallscheuer N."/>
            <person name="Luecker S."/>
            <person name="Lage O.M."/>
            <person name="Pohl T."/>
            <person name="Merkel B.J."/>
            <person name="Hornburger P."/>
            <person name="Mueller R.-W."/>
            <person name="Bruemmer F."/>
            <person name="Labrenz M."/>
            <person name="Spormann A.M."/>
            <person name="Op den Camp H."/>
            <person name="Overmann J."/>
            <person name="Amann R."/>
            <person name="Jetten M.S.M."/>
            <person name="Mascher T."/>
            <person name="Medema M.H."/>
            <person name="Devos D.P."/>
            <person name="Kaster A.-K."/>
            <person name="Ovreas L."/>
            <person name="Rohde M."/>
            <person name="Galperin M.Y."/>
            <person name="Jogler C."/>
        </authorList>
    </citation>
    <scope>NUCLEOTIDE SEQUENCE [LARGE SCALE GENOMIC DNA]</scope>
    <source>
        <strain evidence="2 3">EC9</strain>
    </source>
</reference>
<evidence type="ECO:0000313" key="2">
    <source>
        <dbReference type="EMBL" id="QDS89064.1"/>
    </source>
</evidence>
<dbReference type="PROSITE" id="PS50206">
    <property type="entry name" value="RHODANESE_3"/>
    <property type="match status" value="1"/>
</dbReference>
<dbReference type="InterPro" id="IPR036873">
    <property type="entry name" value="Rhodanese-like_dom_sf"/>
</dbReference>
<dbReference type="AlphaFoldDB" id="A0A517M2G1"/>
<protein>
    <submittedName>
        <fullName evidence="2">Molybdopterin biosynthesis protein MoeB</fullName>
    </submittedName>
</protein>
<dbReference type="Pfam" id="PF00581">
    <property type="entry name" value="Rhodanese"/>
    <property type="match status" value="1"/>
</dbReference>
<gene>
    <name evidence="2" type="ORF">EC9_32610</name>
</gene>
<dbReference type="SUPFAM" id="SSF52821">
    <property type="entry name" value="Rhodanese/Cell cycle control phosphatase"/>
    <property type="match status" value="1"/>
</dbReference>
<dbReference type="Gene3D" id="3.40.250.10">
    <property type="entry name" value="Rhodanese-like domain"/>
    <property type="match status" value="1"/>
</dbReference>
<sequence length="115" mass="12723">MNSSQSPPVLVDVRSDAERAVSRIPGAITQQKFEASSDEKFSGRRVVTYCTVGGRSYLYARKLAASGIDAANYRDSILGWCRAGLPLESPDGEATDAVHPYWRIFHVPDRYDVKT</sequence>
<dbReference type="KEGG" id="ruv:EC9_32610"/>
<feature type="domain" description="Rhodanese" evidence="1">
    <location>
        <begin position="4"/>
        <end position="89"/>
    </location>
</feature>
<organism evidence="2 3">
    <name type="scientific">Rosistilla ulvae</name>
    <dbReference type="NCBI Taxonomy" id="1930277"/>
    <lineage>
        <taxon>Bacteria</taxon>
        <taxon>Pseudomonadati</taxon>
        <taxon>Planctomycetota</taxon>
        <taxon>Planctomycetia</taxon>
        <taxon>Pirellulales</taxon>
        <taxon>Pirellulaceae</taxon>
        <taxon>Rosistilla</taxon>
    </lineage>
</organism>
<dbReference type="Proteomes" id="UP000319557">
    <property type="component" value="Chromosome"/>
</dbReference>
<dbReference type="CDD" id="cd00158">
    <property type="entry name" value="RHOD"/>
    <property type="match status" value="1"/>
</dbReference>
<proteinExistence type="predicted"/>
<dbReference type="SMART" id="SM00450">
    <property type="entry name" value="RHOD"/>
    <property type="match status" value="1"/>
</dbReference>
<evidence type="ECO:0000259" key="1">
    <source>
        <dbReference type="PROSITE" id="PS50206"/>
    </source>
</evidence>
<name>A0A517M2G1_9BACT</name>
<evidence type="ECO:0000313" key="3">
    <source>
        <dbReference type="Proteomes" id="UP000319557"/>
    </source>
</evidence>